<dbReference type="PRINTS" id="PR00081">
    <property type="entry name" value="GDHRDH"/>
</dbReference>
<evidence type="ECO:0000313" key="4">
    <source>
        <dbReference type="Proteomes" id="UP000824596"/>
    </source>
</evidence>
<dbReference type="EMBL" id="JAIZPD010000003">
    <property type="protein sequence ID" value="KAH0966123.1"/>
    <property type="molecule type" value="Genomic_DNA"/>
</dbReference>
<dbReference type="GeneID" id="68353268"/>
<dbReference type="SUPFAM" id="SSF51735">
    <property type="entry name" value="NAD(P)-binding Rossmann-fold domains"/>
    <property type="match status" value="1"/>
</dbReference>
<dbReference type="InterPro" id="IPR051468">
    <property type="entry name" value="Fungal_SecMetab_SDRs"/>
</dbReference>
<dbReference type="Pfam" id="PF00106">
    <property type="entry name" value="adh_short"/>
    <property type="match status" value="1"/>
</dbReference>
<dbReference type="GO" id="GO:0019748">
    <property type="term" value="P:secondary metabolic process"/>
    <property type="evidence" value="ECO:0007669"/>
    <property type="project" value="TreeGrafter"/>
</dbReference>
<name>A0A9P8SK97_9HYPO</name>
<reference evidence="3" key="1">
    <citation type="submission" date="2021-09" db="EMBL/GenBank/DDBJ databases">
        <title>A high-quality genome of the endoparasitic fungus Hirsutella rhossiliensis with a comparison of Hirsutella genomes reveals transposable elements contributing to genome size variation.</title>
        <authorList>
            <person name="Lin R."/>
            <person name="Jiao Y."/>
            <person name="Sun X."/>
            <person name="Ling J."/>
            <person name="Xie B."/>
            <person name="Cheng X."/>
        </authorList>
    </citation>
    <scope>NUCLEOTIDE SEQUENCE</scope>
    <source>
        <strain evidence="3">HR02</strain>
    </source>
</reference>
<evidence type="ECO:0000256" key="1">
    <source>
        <dbReference type="ARBA" id="ARBA00006484"/>
    </source>
</evidence>
<protein>
    <submittedName>
        <fullName evidence="3">Short chain dehydrogenase domain-containing protein</fullName>
    </submittedName>
</protein>
<dbReference type="InterPro" id="IPR036291">
    <property type="entry name" value="NAD(P)-bd_dom_sf"/>
</dbReference>
<proteinExistence type="inferred from homology"/>
<organism evidence="3 4">
    <name type="scientific">Hirsutella rhossiliensis</name>
    <dbReference type="NCBI Taxonomy" id="111463"/>
    <lineage>
        <taxon>Eukaryota</taxon>
        <taxon>Fungi</taxon>
        <taxon>Dikarya</taxon>
        <taxon>Ascomycota</taxon>
        <taxon>Pezizomycotina</taxon>
        <taxon>Sordariomycetes</taxon>
        <taxon>Hypocreomycetidae</taxon>
        <taxon>Hypocreales</taxon>
        <taxon>Ophiocordycipitaceae</taxon>
        <taxon>Hirsutella</taxon>
    </lineage>
</organism>
<sequence length="252" mass="27387">MATKKIILITGASDGIGLESSYAIANASPSNHVIMGCRSLEKGKKALEQVQARKPAGTVSLVELDVTNDSTIKAAADKITADFGVLDVLINNAGVFPAGTKENRRAEMMQAFNTNTIGPMVLFDSLEPLLQKSGNPRIINVSSVLGSINNRLNPQWEHYNVLGEPYRISKAGLNMASACMLKYSKQWGGKVWTYCPGYVLTNIRGEGDRQRRIDTGAESVETSAEGLLEIIQGKRDGEMGLFLERRGKVSPW</sequence>
<dbReference type="PRINTS" id="PR00080">
    <property type="entry name" value="SDRFAMILY"/>
</dbReference>
<comment type="similarity">
    <text evidence="1 2">Belongs to the short-chain dehydrogenases/reductases (SDR) family.</text>
</comment>
<dbReference type="Proteomes" id="UP000824596">
    <property type="component" value="Unassembled WGS sequence"/>
</dbReference>
<dbReference type="RefSeq" id="XP_044723636.1">
    <property type="nucleotide sequence ID" value="XM_044862610.1"/>
</dbReference>
<accession>A0A9P8SK97</accession>
<dbReference type="PANTHER" id="PTHR43544:SF32">
    <property type="entry name" value="CHAIN DEHYDROGENASE, PUTATIVE (AFU_ORTHOLOGUE AFUA_5G01530)-RELATED"/>
    <property type="match status" value="1"/>
</dbReference>
<dbReference type="InterPro" id="IPR002347">
    <property type="entry name" value="SDR_fam"/>
</dbReference>
<comment type="caution">
    <text evidence="3">The sequence shown here is derived from an EMBL/GenBank/DDBJ whole genome shotgun (WGS) entry which is preliminary data.</text>
</comment>
<dbReference type="AlphaFoldDB" id="A0A9P8SK97"/>
<dbReference type="GO" id="GO:0016491">
    <property type="term" value="F:oxidoreductase activity"/>
    <property type="evidence" value="ECO:0007669"/>
    <property type="project" value="TreeGrafter"/>
</dbReference>
<keyword evidence="4" id="KW-1185">Reference proteome</keyword>
<evidence type="ECO:0000313" key="3">
    <source>
        <dbReference type="EMBL" id="KAH0966123.1"/>
    </source>
</evidence>
<dbReference type="GO" id="GO:0005737">
    <property type="term" value="C:cytoplasm"/>
    <property type="evidence" value="ECO:0007669"/>
    <property type="project" value="TreeGrafter"/>
</dbReference>
<dbReference type="OrthoDB" id="1933717at2759"/>
<dbReference type="PANTHER" id="PTHR43544">
    <property type="entry name" value="SHORT-CHAIN DEHYDROGENASE/REDUCTASE"/>
    <property type="match status" value="1"/>
</dbReference>
<dbReference type="Gene3D" id="3.40.50.720">
    <property type="entry name" value="NAD(P)-binding Rossmann-like Domain"/>
    <property type="match status" value="1"/>
</dbReference>
<gene>
    <name evidence="3" type="ORF">HRG_04139</name>
</gene>
<evidence type="ECO:0000256" key="2">
    <source>
        <dbReference type="RuleBase" id="RU000363"/>
    </source>
</evidence>